<dbReference type="EMBL" id="FPCH01000002">
    <property type="protein sequence ID" value="SFV32426.1"/>
    <property type="molecule type" value="Genomic_DNA"/>
</dbReference>
<organism evidence="2 3">
    <name type="scientific">Hyphomicrobium facile</name>
    <dbReference type="NCBI Taxonomy" id="51670"/>
    <lineage>
        <taxon>Bacteria</taxon>
        <taxon>Pseudomonadati</taxon>
        <taxon>Pseudomonadota</taxon>
        <taxon>Alphaproteobacteria</taxon>
        <taxon>Hyphomicrobiales</taxon>
        <taxon>Hyphomicrobiaceae</taxon>
        <taxon>Hyphomicrobium</taxon>
    </lineage>
</organism>
<accession>A0A1I7NCZ6</accession>
<dbReference type="PANTHER" id="PTHR35024">
    <property type="entry name" value="HYPOTHETICAL CYTOSOLIC PROTEIN"/>
    <property type="match status" value="1"/>
</dbReference>
<dbReference type="STRING" id="51670.SAMN04488557_1596"/>
<evidence type="ECO:0000256" key="1">
    <source>
        <dbReference type="ARBA" id="ARBA00044755"/>
    </source>
</evidence>
<dbReference type="AlphaFoldDB" id="A0A1I7NCZ6"/>
<gene>
    <name evidence="2" type="ORF">SAMN04488557_1596</name>
</gene>
<dbReference type="OrthoDB" id="7931894at2"/>
<sequence>MADSRGVLIIGEGAVLKGEVKSGGQKVEIWGYVEGKVSASEVVVQEGGQLFGSVNSDTAEIRGHIQGDVRVQQLIQIKSTGHAAGKIKYGRLSMEEGGELSAHVRNIPPTIGGDLDLTVPKGGAVRITTADLNALDPDDKPEDLHFQISNAAGGYLALSSNPKLPVSSFSQADLEKGIVYFAHDGSDAQKARFNVQVTDLSGSNSGPAKTVNVAVRD</sequence>
<name>A0A1I7NCZ6_9HYPH</name>
<comment type="similarity">
    <text evidence="1">Belongs to the bactofilin family.</text>
</comment>
<dbReference type="Pfam" id="PF04519">
    <property type="entry name" value="Bactofilin"/>
    <property type="match status" value="1"/>
</dbReference>
<dbReference type="Proteomes" id="UP000199423">
    <property type="component" value="Unassembled WGS sequence"/>
</dbReference>
<evidence type="ECO:0000313" key="2">
    <source>
        <dbReference type="EMBL" id="SFV32426.1"/>
    </source>
</evidence>
<dbReference type="InterPro" id="IPR007607">
    <property type="entry name" value="BacA/B"/>
</dbReference>
<dbReference type="Pfam" id="PF16184">
    <property type="entry name" value="Cadherin_3"/>
    <property type="match status" value="1"/>
</dbReference>
<proteinExistence type="inferred from homology"/>
<protein>
    <submittedName>
        <fullName evidence="2">Polymer-forming protein</fullName>
    </submittedName>
</protein>
<evidence type="ECO:0000313" key="3">
    <source>
        <dbReference type="Proteomes" id="UP000199423"/>
    </source>
</evidence>
<dbReference type="PANTHER" id="PTHR35024:SF4">
    <property type="entry name" value="POLYMER-FORMING CYTOSKELETAL PROTEIN"/>
    <property type="match status" value="1"/>
</dbReference>
<dbReference type="PROSITE" id="PS51854">
    <property type="entry name" value="CSPG"/>
    <property type="match status" value="1"/>
</dbReference>
<reference evidence="3" key="1">
    <citation type="submission" date="2016-10" db="EMBL/GenBank/DDBJ databases">
        <authorList>
            <person name="Varghese N."/>
            <person name="Submissions S."/>
        </authorList>
    </citation>
    <scope>NUCLEOTIDE SEQUENCE [LARGE SCALE GENOMIC DNA]</scope>
    <source>
        <strain evidence="3">DSM 1565</strain>
    </source>
</reference>
<keyword evidence="3" id="KW-1185">Reference proteome</keyword>
<dbReference type="RefSeq" id="WP_092866853.1">
    <property type="nucleotide sequence ID" value="NZ_FPCH01000002.1"/>
</dbReference>
<dbReference type="InterPro" id="IPR039005">
    <property type="entry name" value="CSPG_rpt"/>
</dbReference>